<dbReference type="SUPFAM" id="SSF52922">
    <property type="entry name" value="TK C-terminal domain-like"/>
    <property type="match status" value="1"/>
</dbReference>
<comment type="subcellular location">
    <subcellularLocation>
        <location evidence="2">Mitochondrion</location>
    </subcellularLocation>
</comment>
<dbReference type="InterPro" id="IPR005475">
    <property type="entry name" value="Transketolase-like_Pyr-bd"/>
</dbReference>
<comment type="cofactor">
    <cofactor evidence="1 7">
        <name>thiamine diphosphate</name>
        <dbReference type="ChEBI" id="CHEBI:58937"/>
    </cofactor>
</comment>
<reference evidence="11" key="1">
    <citation type="submission" date="2022-11" db="UniProtKB">
        <authorList>
            <consortium name="WormBaseParasite"/>
        </authorList>
    </citation>
    <scope>IDENTIFICATION</scope>
</reference>
<dbReference type="PANTHER" id="PTHR11624">
    <property type="entry name" value="DEHYDROGENASE RELATED"/>
    <property type="match status" value="1"/>
</dbReference>
<dbReference type="PANTHER" id="PTHR11624:SF96">
    <property type="entry name" value="PYRUVATE DEHYDROGENASE E1 COMPONENT SUBUNIT BETA, MITOCHONDRIAL"/>
    <property type="match status" value="1"/>
</dbReference>
<proteinExistence type="predicted"/>
<dbReference type="InterPro" id="IPR027110">
    <property type="entry name" value="PDHB_mito-type"/>
</dbReference>
<protein>
    <recommendedName>
        <fullName evidence="7">Pyruvate dehydrogenase E1 component subunit beta</fullName>
        <ecNumber evidence="7">1.2.4.1</ecNumber>
    </recommendedName>
</protein>
<comment type="catalytic activity">
    <reaction evidence="7">
        <text>N(6)-[(R)-lipoyl]-L-lysyl-[protein] + pyruvate + H(+) = N(6)-[(R)-S(8)-acetyldihydrolipoyl]-L-lysyl-[protein] + CO2</text>
        <dbReference type="Rhea" id="RHEA:19189"/>
        <dbReference type="Rhea" id="RHEA-COMP:10474"/>
        <dbReference type="Rhea" id="RHEA-COMP:10478"/>
        <dbReference type="ChEBI" id="CHEBI:15361"/>
        <dbReference type="ChEBI" id="CHEBI:15378"/>
        <dbReference type="ChEBI" id="CHEBI:16526"/>
        <dbReference type="ChEBI" id="CHEBI:83099"/>
        <dbReference type="ChEBI" id="CHEBI:83111"/>
        <dbReference type="EC" id="1.2.4.1"/>
    </reaction>
</comment>
<keyword evidence="4 7" id="KW-0786">Thiamine pyrophosphate</keyword>
<evidence type="ECO:0000259" key="8">
    <source>
        <dbReference type="Pfam" id="PF02779"/>
    </source>
</evidence>
<accession>A0A914QDS0</accession>
<dbReference type="GO" id="GO:0006086">
    <property type="term" value="P:pyruvate decarboxylation to acetyl-CoA"/>
    <property type="evidence" value="ECO:0007669"/>
    <property type="project" value="InterPro"/>
</dbReference>
<sequence length="335" mass="37517">MIARCGQLFSKNALCIASPRNLALTTNSQTLTIRDAWDSALVEAIKHDDKILVLSEQLPGGYFLKKGNWKNYGSQKLGLVGRAVKAASDGFHPICEFRTFKFFTQVTDQIVISAPKQGNFSFPGPIVLRAPFSFSSAHGKNFSDWLNNCPFLKVLAPYDSEDCKGLLKAAIQVLKKDFVLPIGKAKIVKEGSDVTIVAYSYGVHLALEAHKQLKKENINAEIINLRSLRPLDFETISKSVKKTHRLIVVENDHSLGNINDIPWYEPNILPNTANIVKTAKKALLKKYGDESENRVMDVQSEQILSRMKYAYSGGVSWFYIHLDFSKQINILDQVI</sequence>
<dbReference type="Pfam" id="PF02779">
    <property type="entry name" value="Transket_pyr"/>
    <property type="match status" value="1"/>
</dbReference>
<dbReference type="GO" id="GO:0004739">
    <property type="term" value="F:pyruvate dehydrogenase (acetyl-transferring) activity"/>
    <property type="evidence" value="ECO:0007669"/>
    <property type="project" value="UniProtKB-UniRule"/>
</dbReference>
<evidence type="ECO:0000256" key="6">
    <source>
        <dbReference type="ARBA" id="ARBA00023317"/>
    </source>
</evidence>
<evidence type="ECO:0000259" key="9">
    <source>
        <dbReference type="Pfam" id="PF02780"/>
    </source>
</evidence>
<evidence type="ECO:0000256" key="5">
    <source>
        <dbReference type="ARBA" id="ARBA00023128"/>
    </source>
</evidence>
<dbReference type="WBParaSite" id="PDA_v2.g27505.t1">
    <property type="protein sequence ID" value="PDA_v2.g27505.t1"/>
    <property type="gene ID" value="PDA_v2.g27505"/>
</dbReference>
<evidence type="ECO:0000256" key="7">
    <source>
        <dbReference type="RuleBase" id="RU364074"/>
    </source>
</evidence>
<dbReference type="Pfam" id="PF02780">
    <property type="entry name" value="Transketolase_C"/>
    <property type="match status" value="1"/>
</dbReference>
<dbReference type="InterPro" id="IPR029061">
    <property type="entry name" value="THDP-binding"/>
</dbReference>
<dbReference type="Gene3D" id="3.40.50.970">
    <property type="match status" value="1"/>
</dbReference>
<evidence type="ECO:0000256" key="4">
    <source>
        <dbReference type="ARBA" id="ARBA00023052"/>
    </source>
</evidence>
<feature type="domain" description="Transketolase C-terminal" evidence="9">
    <location>
        <begin position="183"/>
        <end position="258"/>
    </location>
</feature>
<keyword evidence="5" id="KW-0496">Mitochondrion</keyword>
<evidence type="ECO:0000313" key="10">
    <source>
        <dbReference type="Proteomes" id="UP000887578"/>
    </source>
</evidence>
<keyword evidence="3 7" id="KW-0560">Oxidoreductase</keyword>
<feature type="domain" description="Transketolase-like pyrimidine-binding" evidence="8">
    <location>
        <begin position="30"/>
        <end position="175"/>
    </location>
</feature>
<evidence type="ECO:0000313" key="11">
    <source>
        <dbReference type="WBParaSite" id="PDA_v2.g27505.t1"/>
    </source>
</evidence>
<comment type="function">
    <text evidence="7">The pyruvate dehydrogenase complex catalyzes the overall conversion of pyruvate to acetyl-CoA and CO2.</text>
</comment>
<evidence type="ECO:0000256" key="2">
    <source>
        <dbReference type="ARBA" id="ARBA00004173"/>
    </source>
</evidence>
<dbReference type="SUPFAM" id="SSF52518">
    <property type="entry name" value="Thiamin diphosphate-binding fold (THDP-binding)"/>
    <property type="match status" value="1"/>
</dbReference>
<dbReference type="InterPro" id="IPR009014">
    <property type="entry name" value="Transketo_C/PFOR_II"/>
</dbReference>
<evidence type="ECO:0000256" key="3">
    <source>
        <dbReference type="ARBA" id="ARBA00023002"/>
    </source>
</evidence>
<name>A0A914QDS0_9BILA</name>
<organism evidence="10 11">
    <name type="scientific">Panagrolaimus davidi</name>
    <dbReference type="NCBI Taxonomy" id="227884"/>
    <lineage>
        <taxon>Eukaryota</taxon>
        <taxon>Metazoa</taxon>
        <taxon>Ecdysozoa</taxon>
        <taxon>Nematoda</taxon>
        <taxon>Chromadorea</taxon>
        <taxon>Rhabditida</taxon>
        <taxon>Tylenchina</taxon>
        <taxon>Panagrolaimomorpha</taxon>
        <taxon>Panagrolaimoidea</taxon>
        <taxon>Panagrolaimidae</taxon>
        <taxon>Panagrolaimus</taxon>
    </lineage>
</organism>
<dbReference type="Proteomes" id="UP000887578">
    <property type="component" value="Unplaced"/>
</dbReference>
<evidence type="ECO:0000256" key="1">
    <source>
        <dbReference type="ARBA" id="ARBA00001964"/>
    </source>
</evidence>
<dbReference type="InterPro" id="IPR033248">
    <property type="entry name" value="Transketolase_C"/>
</dbReference>
<keyword evidence="10" id="KW-1185">Reference proteome</keyword>
<dbReference type="Gene3D" id="3.40.50.920">
    <property type="match status" value="1"/>
</dbReference>
<dbReference type="EC" id="1.2.4.1" evidence="7"/>
<keyword evidence="6 7" id="KW-0670">Pyruvate</keyword>
<dbReference type="GO" id="GO:0005739">
    <property type="term" value="C:mitochondrion"/>
    <property type="evidence" value="ECO:0007669"/>
    <property type="project" value="UniProtKB-SubCell"/>
</dbReference>
<dbReference type="AlphaFoldDB" id="A0A914QDS0"/>